<feature type="domain" description="NlpC/P60" evidence="6">
    <location>
        <begin position="136"/>
        <end position="254"/>
    </location>
</feature>
<dbReference type="SUPFAM" id="SSF54001">
    <property type="entry name" value="Cysteine proteinases"/>
    <property type="match status" value="1"/>
</dbReference>
<dbReference type="PANTHER" id="PTHR47359:SF3">
    <property type="entry name" value="NLP_P60 DOMAIN-CONTAINING PROTEIN-RELATED"/>
    <property type="match status" value="1"/>
</dbReference>
<evidence type="ECO:0000256" key="4">
    <source>
        <dbReference type="ARBA" id="ARBA00022807"/>
    </source>
</evidence>
<evidence type="ECO:0000256" key="1">
    <source>
        <dbReference type="ARBA" id="ARBA00007074"/>
    </source>
</evidence>
<comment type="similarity">
    <text evidence="1">Belongs to the peptidase C40 family.</text>
</comment>
<evidence type="ECO:0000256" key="3">
    <source>
        <dbReference type="ARBA" id="ARBA00022801"/>
    </source>
</evidence>
<comment type="caution">
    <text evidence="7">The sequence shown here is derived from an EMBL/GenBank/DDBJ whole genome shotgun (WGS) entry which is preliminary data.</text>
</comment>
<dbReference type="PROSITE" id="PS51935">
    <property type="entry name" value="NLPC_P60"/>
    <property type="match status" value="1"/>
</dbReference>
<sequence>MSEGERRQALARERAAATAVAARRGRRRATAAPQPIRPAKRSRRRTAALAASGSAVALVACLAMAPPATADPIETIDAAASGRVTAQHLTVSAVVASAGLDRDDPVASAVAGIIAGHGGAAGERAADAIVNALAAGGTREKIVATALTYLGDPYVLDGADHSGIDCSGLVMQAYAAVGIRLGHLVHLQDDAGTRIDEAHARPGDLVVFDDDEHIALYLGGGMLVQAPEVGRPVEVTTVWSGVPHHFTTLLGATQ</sequence>
<evidence type="ECO:0000256" key="5">
    <source>
        <dbReference type="SAM" id="MobiDB-lite"/>
    </source>
</evidence>
<feature type="compositionally biased region" description="Basic and acidic residues" evidence="5">
    <location>
        <begin position="1"/>
        <end position="15"/>
    </location>
</feature>
<organism evidence="7 8">
    <name type="scientific">Leifsonia virtsii</name>
    <dbReference type="NCBI Taxonomy" id="3035915"/>
    <lineage>
        <taxon>Bacteria</taxon>
        <taxon>Bacillati</taxon>
        <taxon>Actinomycetota</taxon>
        <taxon>Actinomycetes</taxon>
        <taxon>Micrococcales</taxon>
        <taxon>Microbacteriaceae</taxon>
        <taxon>Leifsonia</taxon>
    </lineage>
</organism>
<evidence type="ECO:0000256" key="2">
    <source>
        <dbReference type="ARBA" id="ARBA00022670"/>
    </source>
</evidence>
<dbReference type="PANTHER" id="PTHR47359">
    <property type="entry name" value="PEPTIDOGLYCAN DL-ENDOPEPTIDASE CWLO"/>
    <property type="match status" value="1"/>
</dbReference>
<keyword evidence="2" id="KW-0645">Protease</keyword>
<dbReference type="Gene3D" id="3.90.1720.10">
    <property type="entry name" value="endopeptidase domain like (from Nostoc punctiforme)"/>
    <property type="match status" value="1"/>
</dbReference>
<gene>
    <name evidence="7" type="ORF">P5G59_07975</name>
</gene>
<dbReference type="Pfam" id="PF00877">
    <property type="entry name" value="NLPC_P60"/>
    <property type="match status" value="1"/>
</dbReference>
<protein>
    <submittedName>
        <fullName evidence="7">NlpC/P60 family protein</fullName>
    </submittedName>
</protein>
<name>A0ABT8IW99_9MICO</name>
<dbReference type="EMBL" id="JAROCB010000002">
    <property type="protein sequence ID" value="MDN4597075.1"/>
    <property type="molecule type" value="Genomic_DNA"/>
</dbReference>
<keyword evidence="3" id="KW-0378">Hydrolase</keyword>
<dbReference type="InterPro" id="IPR038765">
    <property type="entry name" value="Papain-like_cys_pep_sf"/>
</dbReference>
<evidence type="ECO:0000313" key="7">
    <source>
        <dbReference type="EMBL" id="MDN4597075.1"/>
    </source>
</evidence>
<dbReference type="InterPro" id="IPR000064">
    <property type="entry name" value="NLP_P60_dom"/>
</dbReference>
<accession>A0ABT8IW99</accession>
<evidence type="ECO:0000259" key="6">
    <source>
        <dbReference type="PROSITE" id="PS51935"/>
    </source>
</evidence>
<proteinExistence type="inferred from homology"/>
<dbReference type="Proteomes" id="UP001174210">
    <property type="component" value="Unassembled WGS sequence"/>
</dbReference>
<keyword evidence="8" id="KW-1185">Reference proteome</keyword>
<feature type="region of interest" description="Disordered" evidence="5">
    <location>
        <begin position="1"/>
        <end position="44"/>
    </location>
</feature>
<dbReference type="InterPro" id="IPR051794">
    <property type="entry name" value="PG_Endopeptidase_C40"/>
</dbReference>
<evidence type="ECO:0000313" key="8">
    <source>
        <dbReference type="Proteomes" id="UP001174210"/>
    </source>
</evidence>
<keyword evidence="4" id="KW-0788">Thiol protease</keyword>
<reference evidence="7" key="1">
    <citation type="submission" date="2023-03" db="EMBL/GenBank/DDBJ databases">
        <title>MT1 and MT2 Draft Genomes of Novel Species.</title>
        <authorList>
            <person name="Venkateswaran K."/>
        </authorList>
    </citation>
    <scope>NUCLEOTIDE SEQUENCE</scope>
    <source>
        <strain evidence="7">F6_8S_P_1A</strain>
    </source>
</reference>